<keyword evidence="3" id="KW-1185">Reference proteome</keyword>
<keyword evidence="1" id="KW-0812">Transmembrane</keyword>
<evidence type="ECO:0008006" key="4">
    <source>
        <dbReference type="Google" id="ProtNLM"/>
    </source>
</evidence>
<name>A0A399SZI9_9BACT</name>
<comment type="caution">
    <text evidence="2">The sequence shown here is derived from an EMBL/GenBank/DDBJ whole genome shotgun (WGS) entry which is preliminary data.</text>
</comment>
<organism evidence="2 3">
    <name type="scientific">Maribellus luteus</name>
    <dbReference type="NCBI Taxonomy" id="2305463"/>
    <lineage>
        <taxon>Bacteria</taxon>
        <taxon>Pseudomonadati</taxon>
        <taxon>Bacteroidota</taxon>
        <taxon>Bacteroidia</taxon>
        <taxon>Marinilabiliales</taxon>
        <taxon>Prolixibacteraceae</taxon>
        <taxon>Maribellus</taxon>
    </lineage>
</organism>
<feature type="transmembrane region" description="Helical" evidence="1">
    <location>
        <begin position="260"/>
        <end position="285"/>
    </location>
</feature>
<evidence type="ECO:0000256" key="1">
    <source>
        <dbReference type="SAM" id="Phobius"/>
    </source>
</evidence>
<gene>
    <name evidence="2" type="ORF">D1614_14830</name>
</gene>
<dbReference type="EMBL" id="QWGR01000008">
    <property type="protein sequence ID" value="RIJ47387.1"/>
    <property type="molecule type" value="Genomic_DNA"/>
</dbReference>
<evidence type="ECO:0000313" key="3">
    <source>
        <dbReference type="Proteomes" id="UP000265926"/>
    </source>
</evidence>
<feature type="transmembrane region" description="Helical" evidence="1">
    <location>
        <begin position="53"/>
        <end position="75"/>
    </location>
</feature>
<reference evidence="2 3" key="1">
    <citation type="submission" date="2018-08" db="EMBL/GenBank/DDBJ databases">
        <title>Pallidiluteibacterium maritimus gen. nov., sp. nov., isolated from coastal sediment.</title>
        <authorList>
            <person name="Zhou L.Y."/>
        </authorList>
    </citation>
    <scope>NUCLEOTIDE SEQUENCE [LARGE SCALE GENOMIC DNA]</scope>
    <source>
        <strain evidence="2 3">XSD2</strain>
    </source>
</reference>
<keyword evidence="1" id="KW-1133">Transmembrane helix</keyword>
<accession>A0A399SZI9</accession>
<evidence type="ECO:0000313" key="2">
    <source>
        <dbReference type="EMBL" id="RIJ47387.1"/>
    </source>
</evidence>
<feature type="transmembrane region" description="Helical" evidence="1">
    <location>
        <begin position="12"/>
        <end position="33"/>
    </location>
</feature>
<feature type="transmembrane region" description="Helical" evidence="1">
    <location>
        <begin position="114"/>
        <end position="139"/>
    </location>
</feature>
<dbReference type="RefSeq" id="WP_119438747.1">
    <property type="nucleotide sequence ID" value="NZ_QWGR01000008.1"/>
</dbReference>
<dbReference type="AlphaFoldDB" id="A0A399SZI9"/>
<proteinExistence type="predicted"/>
<keyword evidence="1" id="KW-0472">Membrane</keyword>
<feature type="transmembrane region" description="Helical" evidence="1">
    <location>
        <begin position="87"/>
        <end position="108"/>
    </location>
</feature>
<protein>
    <recommendedName>
        <fullName evidence="4">Pyridine nucleotide-disulfide oxidoreductase</fullName>
    </recommendedName>
</protein>
<dbReference type="OrthoDB" id="1428553at2"/>
<dbReference type="Proteomes" id="UP000265926">
    <property type="component" value="Unassembled WGS sequence"/>
</dbReference>
<sequence length="289" mass="33466">MGRIAHKVYLGFMVFVTLLVFFTLTFYGADYYLTRLHDRPVHAKHELLKPTGLIGHGIGMLGSAFMIIGVFSYMARKRIRRLSRLGVLRNWLEFHIFLCTLGPILVLFHTSFKFGGLVAVSFWSMVAVVFSGIIGRFIYLQIPHTIEGRELSLNELNTMESELISGLKNKHQIDAGVIVSMNVALAQTGEKEGVNYLVRIYRRFVFEHKLLGQFRQELRRKNIKGKHLRSAVRIFKSKIILNRRIAWLSSMQNFLRYWHVAHLPFALVMLVIMIIHVIVAVLFGYKWIF</sequence>